<proteinExistence type="predicted"/>
<evidence type="ECO:0000313" key="2">
    <source>
        <dbReference type="EMBL" id="MBB5996281.1"/>
    </source>
</evidence>
<dbReference type="RefSeq" id="WP_246463487.1">
    <property type="nucleotide sequence ID" value="NZ_BAABKT010000017.1"/>
</dbReference>
<dbReference type="NCBIfam" id="NF040570">
    <property type="entry name" value="guided_TnpB"/>
    <property type="match status" value="1"/>
</dbReference>
<dbReference type="Proteomes" id="UP000578077">
    <property type="component" value="Unassembled WGS sequence"/>
</dbReference>
<organism evidence="2 3">
    <name type="scientific">Streptomonospora salina</name>
    <dbReference type="NCBI Taxonomy" id="104205"/>
    <lineage>
        <taxon>Bacteria</taxon>
        <taxon>Bacillati</taxon>
        <taxon>Actinomycetota</taxon>
        <taxon>Actinomycetes</taxon>
        <taxon>Streptosporangiales</taxon>
        <taxon>Nocardiopsidaceae</taxon>
        <taxon>Streptomonospora</taxon>
    </lineage>
</organism>
<evidence type="ECO:0000259" key="1">
    <source>
        <dbReference type="Pfam" id="PF12323"/>
    </source>
</evidence>
<protein>
    <submittedName>
        <fullName evidence="2">Putative transposase</fullName>
    </submittedName>
</protein>
<dbReference type="EMBL" id="JACHLY010000001">
    <property type="protein sequence ID" value="MBB5996281.1"/>
    <property type="molecule type" value="Genomic_DNA"/>
</dbReference>
<keyword evidence="3" id="KW-1185">Reference proteome</keyword>
<accession>A0A841EA01</accession>
<reference evidence="2 3" key="1">
    <citation type="submission" date="2020-08" db="EMBL/GenBank/DDBJ databases">
        <title>Sequencing the genomes of 1000 actinobacteria strains.</title>
        <authorList>
            <person name="Klenk H.-P."/>
        </authorList>
    </citation>
    <scope>NUCLEOTIDE SEQUENCE [LARGE SCALE GENOMIC DNA]</scope>
    <source>
        <strain evidence="2 3">DSM 44593</strain>
    </source>
</reference>
<dbReference type="InterPro" id="IPR021027">
    <property type="entry name" value="Transposase_put_HTH"/>
</dbReference>
<feature type="domain" description="Transposase putative helix-turn-helix" evidence="1">
    <location>
        <begin position="1"/>
        <end position="45"/>
    </location>
</feature>
<dbReference type="Pfam" id="PF12323">
    <property type="entry name" value="HTH_OrfB_IS605"/>
    <property type="match status" value="1"/>
</dbReference>
<comment type="caution">
    <text evidence="2">The sequence shown here is derived from an EMBL/GenBank/DDBJ whole genome shotgun (WGS) entry which is preliminary data.</text>
</comment>
<sequence>MRTAYKCRAYPDPEQAAQLGRTFGCVRLVWNRTLAERRHAYRERGENTSYARTDAALTGWKKTAEPGFLSEVSSVPLQQVLGHQHTAFSNFFAGRAAYPRFKSRNGKQSAHDTRSAFRMRDGRLFLAKQQAPLAFVRSFDETDPAALDPTTVVVSREPDGRWYVAFAVEAEDPQPAPRPVPRSASTSG</sequence>
<evidence type="ECO:0000313" key="3">
    <source>
        <dbReference type="Proteomes" id="UP000578077"/>
    </source>
</evidence>
<gene>
    <name evidence="2" type="ORF">HNR25_000032</name>
</gene>
<dbReference type="AlphaFoldDB" id="A0A841EA01"/>
<name>A0A841EA01_9ACTN</name>